<reference evidence="3" key="1">
    <citation type="submission" date="2017-09" db="EMBL/GenBank/DDBJ databases">
        <authorList>
            <person name="Varghese N."/>
            <person name="Submissions S."/>
        </authorList>
    </citation>
    <scope>NUCLEOTIDE SEQUENCE [LARGE SCALE GENOMIC DNA]</scope>
    <source>
        <strain evidence="3">CGMCC 4.6857</strain>
    </source>
</reference>
<keyword evidence="3" id="KW-1185">Reference proteome</keyword>
<evidence type="ECO:0000256" key="1">
    <source>
        <dbReference type="ARBA" id="ARBA00005254"/>
    </source>
</evidence>
<dbReference type="RefSeq" id="WP_097318954.1">
    <property type="nucleotide sequence ID" value="NZ_OBDY01000002.1"/>
</dbReference>
<gene>
    <name evidence="2" type="ORF">SAMN05421748_102188</name>
</gene>
<evidence type="ECO:0000313" key="2">
    <source>
        <dbReference type="EMBL" id="SNY24422.1"/>
    </source>
</evidence>
<protein>
    <submittedName>
        <fullName evidence="2">Polyketide biosynthesis enoyl-CoA hydratase PksH</fullName>
    </submittedName>
</protein>
<dbReference type="InterPro" id="IPR029045">
    <property type="entry name" value="ClpP/crotonase-like_dom_sf"/>
</dbReference>
<dbReference type="Pfam" id="PF00378">
    <property type="entry name" value="ECH_1"/>
    <property type="match status" value="1"/>
</dbReference>
<dbReference type="CDD" id="cd06558">
    <property type="entry name" value="crotonase-like"/>
    <property type="match status" value="1"/>
</dbReference>
<dbReference type="EMBL" id="OBDY01000002">
    <property type="protein sequence ID" value="SNY24422.1"/>
    <property type="molecule type" value="Genomic_DNA"/>
</dbReference>
<dbReference type="Gene3D" id="6.10.30.40">
    <property type="match status" value="1"/>
</dbReference>
<dbReference type="GO" id="GO:0003824">
    <property type="term" value="F:catalytic activity"/>
    <property type="evidence" value="ECO:0007669"/>
    <property type="project" value="UniProtKB-ARBA"/>
</dbReference>
<dbReference type="Gene3D" id="3.90.226.10">
    <property type="entry name" value="2-enoyl-CoA Hydratase, Chain A, domain 1"/>
    <property type="match status" value="1"/>
</dbReference>
<proteinExistence type="inferred from homology"/>
<dbReference type="SUPFAM" id="SSF52096">
    <property type="entry name" value="ClpP/crotonase"/>
    <property type="match status" value="1"/>
</dbReference>
<dbReference type="PANTHER" id="PTHR42964:SF1">
    <property type="entry name" value="POLYKETIDE BIOSYNTHESIS ENOYL-COA HYDRATASE PKSH-RELATED"/>
    <property type="match status" value="1"/>
</dbReference>
<dbReference type="InterPro" id="IPR051683">
    <property type="entry name" value="Enoyl-CoA_Hydratase/Isomerase"/>
</dbReference>
<dbReference type="Proteomes" id="UP000219612">
    <property type="component" value="Unassembled WGS sequence"/>
</dbReference>
<dbReference type="InterPro" id="IPR001753">
    <property type="entry name" value="Enoyl-CoA_hydra/iso"/>
</dbReference>
<sequence>MGLTERTATLRTVSIDRGDGANSVDEAMVARLHEALDRAEADPDCRMLLITSGDGVFSTGMNLAAAASGEAPEAAGRAFFDLMRRFTGVPLMVAAHVDGQVAGGGVGLVAACDLVLASERSTFALPEALWGLLPCCVLPFLVRRIGFQRAYAMTLTTRPVPAADAARSGLADEVAADLTGPVRRLAYRAGKLDTATVAALKRYAGALWPVTAETRELAVGELGRLMATPAVHERLTAFAESGRLPWDR</sequence>
<comment type="similarity">
    <text evidence="1">Belongs to the enoyl-CoA hydratase/isomerase family.</text>
</comment>
<dbReference type="PANTHER" id="PTHR42964">
    <property type="entry name" value="ENOYL-COA HYDRATASE"/>
    <property type="match status" value="1"/>
</dbReference>
<name>A0A285GLH8_9ACTN</name>
<accession>A0A285GLH8</accession>
<dbReference type="OrthoDB" id="9790967at2"/>
<evidence type="ECO:0000313" key="3">
    <source>
        <dbReference type="Proteomes" id="UP000219612"/>
    </source>
</evidence>
<dbReference type="AlphaFoldDB" id="A0A285GLH8"/>
<organism evidence="2 3">
    <name type="scientific">Paractinoplanes atraurantiacus</name>
    <dbReference type="NCBI Taxonomy" id="1036182"/>
    <lineage>
        <taxon>Bacteria</taxon>
        <taxon>Bacillati</taxon>
        <taxon>Actinomycetota</taxon>
        <taxon>Actinomycetes</taxon>
        <taxon>Micromonosporales</taxon>
        <taxon>Micromonosporaceae</taxon>
        <taxon>Paractinoplanes</taxon>
    </lineage>
</organism>